<feature type="domain" description="Ribbon-helix-helix protein CopG" evidence="1">
    <location>
        <begin position="4"/>
        <end position="39"/>
    </location>
</feature>
<comment type="caution">
    <text evidence="2">The sequence shown here is derived from an EMBL/GenBank/DDBJ whole genome shotgun (WGS) entry which is preliminary data.</text>
</comment>
<gene>
    <name evidence="2" type="ORF">MTR66_17465</name>
</gene>
<sequence length="254" mass="28298">MGQVNVTYDDALLRRLDGLAEQLGQSRPDLLRALAEEAVKAHEQGRPMFEPPAAPIDAAAAMGLALKVEQLSIDLDRLARSWDRREKKLVKAFNATEDANRDAQVHFSHEMIERFRDGSMPFLRKIVEVRQLIAELKDDVLAATREPASLAAIRADLAAMKTAMRRSRRQFHFHFGRDWTFEGWQLGALSLSAVAALMVGEILLATVLPYRWLATPLSLKLFGSADAGICELYAQSRHLDRCPVLAPEKTGGEP</sequence>
<dbReference type="Pfam" id="PF01402">
    <property type="entry name" value="RHH_1"/>
    <property type="match status" value="1"/>
</dbReference>
<accession>A0ABT0BUX0</accession>
<dbReference type="EMBL" id="JALHLG010000039">
    <property type="protein sequence ID" value="MCJ2188596.1"/>
    <property type="molecule type" value="Genomic_DNA"/>
</dbReference>
<organism evidence="2 3">
    <name type="scientific">Novosphingobium beihaiensis</name>
    <dbReference type="NCBI Taxonomy" id="2930389"/>
    <lineage>
        <taxon>Bacteria</taxon>
        <taxon>Pseudomonadati</taxon>
        <taxon>Pseudomonadota</taxon>
        <taxon>Alphaproteobacteria</taxon>
        <taxon>Sphingomonadales</taxon>
        <taxon>Sphingomonadaceae</taxon>
        <taxon>Novosphingobium</taxon>
    </lineage>
</organism>
<dbReference type="InterPro" id="IPR002145">
    <property type="entry name" value="CopG"/>
</dbReference>
<keyword evidence="3" id="KW-1185">Reference proteome</keyword>
<reference evidence="2 3" key="1">
    <citation type="submission" date="2022-04" db="EMBL/GenBank/DDBJ databases">
        <title>Identification of a novel bacterium isolated from mangrove sediments.</title>
        <authorList>
            <person name="Pan X."/>
        </authorList>
    </citation>
    <scope>NUCLEOTIDE SEQUENCE [LARGE SCALE GENOMIC DNA]</scope>
    <source>
        <strain evidence="2 3">B2638</strain>
    </source>
</reference>
<name>A0ABT0BUX0_9SPHN</name>
<protein>
    <submittedName>
        <fullName evidence="2">Ribbon-helix-helix domain-containing protein</fullName>
    </submittedName>
</protein>
<evidence type="ECO:0000259" key="1">
    <source>
        <dbReference type="Pfam" id="PF01402"/>
    </source>
</evidence>
<evidence type="ECO:0000313" key="3">
    <source>
        <dbReference type="Proteomes" id="UP001202281"/>
    </source>
</evidence>
<evidence type="ECO:0000313" key="2">
    <source>
        <dbReference type="EMBL" id="MCJ2188596.1"/>
    </source>
</evidence>
<proteinExistence type="predicted"/>
<dbReference type="Proteomes" id="UP001202281">
    <property type="component" value="Unassembled WGS sequence"/>
</dbReference>
<dbReference type="RefSeq" id="WP_243923390.1">
    <property type="nucleotide sequence ID" value="NZ_JALHLG010000039.1"/>
</dbReference>